<feature type="transmembrane region" description="Helical" evidence="7">
    <location>
        <begin position="46"/>
        <end position="69"/>
    </location>
</feature>
<gene>
    <name evidence="9" type="ORF">KP509_05G036800</name>
</gene>
<dbReference type="PANTHER" id="PTHR48042">
    <property type="entry name" value="ABC TRANSPORTER G FAMILY MEMBER 11"/>
    <property type="match status" value="1"/>
</dbReference>
<sequence length="217" mass="25195">MIAKIRHATQKEGDIITKDDGDKVSPMKQTFYLTARSFTNMRRDIAYYWFRLFIYIMLSICLGTIYYKVGLSYDAIQARAGMFLFVTAFLTFMGVASFPLFIEDMKIFTRERLNGHYGATVFVVANFLSAFPFVLLLACIQVLYEMGGLHPGFDHYICFIVSRPLHLLHCYIVSRGESTCSHFSCSTRFSYCNDCRIWCDRIFLTFYAKMETKNKVL</sequence>
<keyword evidence="4 7" id="KW-0812">Transmembrane</keyword>
<dbReference type="GO" id="GO:0016020">
    <property type="term" value="C:membrane"/>
    <property type="evidence" value="ECO:0007669"/>
    <property type="project" value="UniProtKB-SubCell"/>
</dbReference>
<evidence type="ECO:0000256" key="6">
    <source>
        <dbReference type="ARBA" id="ARBA00023136"/>
    </source>
</evidence>
<evidence type="ECO:0000256" key="2">
    <source>
        <dbReference type="ARBA" id="ARBA00005814"/>
    </source>
</evidence>
<comment type="caution">
    <text evidence="9">The sequence shown here is derived from an EMBL/GenBank/DDBJ whole genome shotgun (WGS) entry which is preliminary data.</text>
</comment>
<dbReference type="InterPro" id="IPR052215">
    <property type="entry name" value="Plant_ABCG"/>
</dbReference>
<evidence type="ECO:0000313" key="9">
    <source>
        <dbReference type="EMBL" id="KAH7436809.1"/>
    </source>
</evidence>
<dbReference type="EMBL" id="CM035410">
    <property type="protein sequence ID" value="KAH7436809.1"/>
    <property type="molecule type" value="Genomic_DNA"/>
</dbReference>
<dbReference type="PANTHER" id="PTHR48042:SF11">
    <property type="entry name" value="ABC TRANSPORTER G FAMILY MEMBER 11"/>
    <property type="match status" value="1"/>
</dbReference>
<dbReference type="AlphaFoldDB" id="A0A8T2UXM0"/>
<evidence type="ECO:0000256" key="4">
    <source>
        <dbReference type="ARBA" id="ARBA00022692"/>
    </source>
</evidence>
<evidence type="ECO:0000256" key="7">
    <source>
        <dbReference type="SAM" id="Phobius"/>
    </source>
</evidence>
<keyword evidence="10" id="KW-1185">Reference proteome</keyword>
<dbReference type="InterPro" id="IPR013525">
    <property type="entry name" value="ABC2_TM"/>
</dbReference>
<dbReference type="OrthoDB" id="66620at2759"/>
<evidence type="ECO:0000313" key="10">
    <source>
        <dbReference type="Proteomes" id="UP000825935"/>
    </source>
</evidence>
<keyword evidence="3" id="KW-0813">Transport</keyword>
<protein>
    <recommendedName>
        <fullName evidence="8">ABC-2 type transporter transmembrane domain-containing protein</fullName>
    </recommendedName>
</protein>
<evidence type="ECO:0000256" key="3">
    <source>
        <dbReference type="ARBA" id="ARBA00022448"/>
    </source>
</evidence>
<dbReference type="Proteomes" id="UP000825935">
    <property type="component" value="Chromosome 5"/>
</dbReference>
<proteinExistence type="inferred from homology"/>
<name>A0A8T2UXM0_CERRI</name>
<comment type="subcellular location">
    <subcellularLocation>
        <location evidence="1">Membrane</location>
        <topology evidence="1">Multi-pass membrane protein</topology>
    </subcellularLocation>
</comment>
<keyword evidence="6 7" id="KW-0472">Membrane</keyword>
<keyword evidence="5 7" id="KW-1133">Transmembrane helix</keyword>
<feature type="transmembrane region" description="Helical" evidence="7">
    <location>
        <begin position="81"/>
        <end position="102"/>
    </location>
</feature>
<reference evidence="9" key="1">
    <citation type="submission" date="2021-08" db="EMBL/GenBank/DDBJ databases">
        <title>WGS assembly of Ceratopteris richardii.</title>
        <authorList>
            <person name="Marchant D.B."/>
            <person name="Chen G."/>
            <person name="Jenkins J."/>
            <person name="Shu S."/>
            <person name="Leebens-Mack J."/>
            <person name="Grimwood J."/>
            <person name="Schmutz J."/>
            <person name="Soltis P."/>
            <person name="Soltis D."/>
            <person name="Chen Z.-H."/>
        </authorList>
    </citation>
    <scope>NUCLEOTIDE SEQUENCE</scope>
    <source>
        <strain evidence="9">Whitten #5841</strain>
        <tissue evidence="9">Leaf</tissue>
    </source>
</reference>
<evidence type="ECO:0000256" key="5">
    <source>
        <dbReference type="ARBA" id="ARBA00022989"/>
    </source>
</evidence>
<dbReference type="GO" id="GO:0140359">
    <property type="term" value="F:ABC-type transporter activity"/>
    <property type="evidence" value="ECO:0007669"/>
    <property type="project" value="InterPro"/>
</dbReference>
<feature type="transmembrane region" description="Helical" evidence="7">
    <location>
        <begin position="123"/>
        <end position="144"/>
    </location>
</feature>
<organism evidence="9 10">
    <name type="scientific">Ceratopteris richardii</name>
    <name type="common">Triangle waterfern</name>
    <dbReference type="NCBI Taxonomy" id="49495"/>
    <lineage>
        <taxon>Eukaryota</taxon>
        <taxon>Viridiplantae</taxon>
        <taxon>Streptophyta</taxon>
        <taxon>Embryophyta</taxon>
        <taxon>Tracheophyta</taxon>
        <taxon>Polypodiopsida</taxon>
        <taxon>Polypodiidae</taxon>
        <taxon>Polypodiales</taxon>
        <taxon>Pteridineae</taxon>
        <taxon>Pteridaceae</taxon>
        <taxon>Parkerioideae</taxon>
        <taxon>Ceratopteris</taxon>
    </lineage>
</organism>
<evidence type="ECO:0000259" key="8">
    <source>
        <dbReference type="Pfam" id="PF01061"/>
    </source>
</evidence>
<evidence type="ECO:0000256" key="1">
    <source>
        <dbReference type="ARBA" id="ARBA00004141"/>
    </source>
</evidence>
<feature type="domain" description="ABC-2 type transporter transmembrane" evidence="8">
    <location>
        <begin position="29"/>
        <end position="160"/>
    </location>
</feature>
<accession>A0A8T2UXM0</accession>
<comment type="similarity">
    <text evidence="2">Belongs to the ABC transporter superfamily. ABCG family. Eye pigment precursor importer (TC 3.A.1.204) subfamily.</text>
</comment>
<dbReference type="Pfam" id="PF01061">
    <property type="entry name" value="ABC2_membrane"/>
    <property type="match status" value="1"/>
</dbReference>